<keyword evidence="3 7" id="KW-0812">Transmembrane</keyword>
<dbReference type="Pfam" id="PF03006">
    <property type="entry name" value="HlyIII"/>
    <property type="match status" value="1"/>
</dbReference>
<evidence type="ECO:0000256" key="5">
    <source>
        <dbReference type="ARBA" id="ARBA00023136"/>
    </source>
</evidence>
<feature type="transmembrane region" description="Helical" evidence="7">
    <location>
        <begin position="80"/>
        <end position="99"/>
    </location>
</feature>
<evidence type="ECO:0000256" key="3">
    <source>
        <dbReference type="ARBA" id="ARBA00022692"/>
    </source>
</evidence>
<feature type="transmembrane region" description="Helical" evidence="7">
    <location>
        <begin position="131"/>
        <end position="152"/>
    </location>
</feature>
<dbReference type="GO" id="GO:0046872">
    <property type="term" value="F:metal ion binding"/>
    <property type="evidence" value="ECO:0007669"/>
    <property type="project" value="UniProtKB-KW"/>
</dbReference>
<keyword evidence="6" id="KW-0862">Zinc</keyword>
<keyword evidence="4 7" id="KW-1133">Transmembrane helix</keyword>
<dbReference type="KEGG" id="palr:HGI30_18780"/>
<feature type="binding site" evidence="6">
    <location>
        <position position="193"/>
    </location>
    <ligand>
        <name>Zn(2+)</name>
        <dbReference type="ChEBI" id="CHEBI:29105"/>
    </ligand>
</feature>
<keyword evidence="6" id="KW-0479">Metal-binding</keyword>
<feature type="transmembrane region" description="Helical" evidence="7">
    <location>
        <begin position="194"/>
        <end position="212"/>
    </location>
</feature>
<dbReference type="PANTHER" id="PTHR20855:SF129">
    <property type="entry name" value="HEMOLYSIN-3 HOMOLOG"/>
    <property type="match status" value="1"/>
</dbReference>
<comment type="subcellular location">
    <subcellularLocation>
        <location evidence="1">Endomembrane system</location>
        <topology evidence="1">Multi-pass membrane protein</topology>
    </subcellularLocation>
</comment>
<keyword evidence="5 7" id="KW-0472">Membrane</keyword>
<feature type="binding site" evidence="6">
    <location>
        <position position="189"/>
    </location>
    <ligand>
        <name>Zn(2+)</name>
        <dbReference type="ChEBI" id="CHEBI:29105"/>
    </ligand>
</feature>
<feature type="transmembrane region" description="Helical" evidence="7">
    <location>
        <begin position="21"/>
        <end position="39"/>
    </location>
</feature>
<feature type="transmembrane region" description="Helical" evidence="7">
    <location>
        <begin position="45"/>
        <end position="68"/>
    </location>
</feature>
<feature type="transmembrane region" description="Helical" evidence="7">
    <location>
        <begin position="105"/>
        <end position="124"/>
    </location>
</feature>
<evidence type="ECO:0000256" key="7">
    <source>
        <dbReference type="SAM" id="Phobius"/>
    </source>
</evidence>
<dbReference type="InterPro" id="IPR004254">
    <property type="entry name" value="AdipoR/HlyIII-related"/>
</dbReference>
<evidence type="ECO:0000256" key="2">
    <source>
        <dbReference type="ARBA" id="ARBA00008488"/>
    </source>
</evidence>
<evidence type="ECO:0000313" key="9">
    <source>
        <dbReference type="Proteomes" id="UP000502136"/>
    </source>
</evidence>
<name>A0A6H2H180_9BACL</name>
<gene>
    <name evidence="8" type="ORF">HGI30_18780</name>
</gene>
<dbReference type="PANTHER" id="PTHR20855">
    <property type="entry name" value="ADIPOR/PROGESTIN RECEPTOR-RELATED"/>
    <property type="match status" value="1"/>
</dbReference>
<feature type="binding site" evidence="6">
    <location>
        <position position="67"/>
    </location>
    <ligand>
        <name>Zn(2+)</name>
        <dbReference type="ChEBI" id="CHEBI:29105"/>
    </ligand>
</feature>
<dbReference type="AlphaFoldDB" id="A0A6H2H180"/>
<proteinExistence type="inferred from homology"/>
<comment type="similarity">
    <text evidence="2">Belongs to the UPF0073 (Hly-III) family.</text>
</comment>
<dbReference type="GO" id="GO:0016020">
    <property type="term" value="C:membrane"/>
    <property type="evidence" value="ECO:0007669"/>
    <property type="project" value="InterPro"/>
</dbReference>
<sequence>MANTHTYTRREEVANAVTHGIGTALSIAALVLLIVFASWKGTAMHVVSFTIYGTAMLLLYTASTLVHSFRDGRMKDILEVLDHSFIYVFIAGTYTPLVLHTIGGSLGWTLFGVVWGIAVAGVVFKAYFTKRFLFTSTLLYILMGWIVVFAWGPLTASLAPAGLALLIAGGLLYTFGTVFYVWRSFPYHHAVWHLFVLAGSIAHFFTILLYVLPR</sequence>
<evidence type="ECO:0000256" key="6">
    <source>
        <dbReference type="PIRSR" id="PIRSR604254-1"/>
    </source>
</evidence>
<evidence type="ECO:0000256" key="1">
    <source>
        <dbReference type="ARBA" id="ARBA00004127"/>
    </source>
</evidence>
<reference evidence="8 9" key="1">
    <citation type="submission" date="2020-04" db="EMBL/GenBank/DDBJ databases">
        <title>Novel Paenibacillus strain UniB2 isolated from commercial digestive syrup.</title>
        <authorList>
            <person name="Thorat V."/>
            <person name="Kirdat K."/>
            <person name="Tiwarekar B."/>
            <person name="Yadav A."/>
        </authorList>
    </citation>
    <scope>NUCLEOTIDE SEQUENCE [LARGE SCALE GENOMIC DNA]</scope>
    <source>
        <strain evidence="8 9">UniB2</strain>
    </source>
</reference>
<evidence type="ECO:0000256" key="4">
    <source>
        <dbReference type="ARBA" id="ARBA00022989"/>
    </source>
</evidence>
<accession>A0A6H2H180</accession>
<dbReference type="NCBIfam" id="TIGR01065">
    <property type="entry name" value="hlyIII"/>
    <property type="match status" value="1"/>
</dbReference>
<dbReference type="EMBL" id="CP051428">
    <property type="protein sequence ID" value="QJC53412.1"/>
    <property type="molecule type" value="Genomic_DNA"/>
</dbReference>
<dbReference type="Proteomes" id="UP000502136">
    <property type="component" value="Chromosome"/>
</dbReference>
<evidence type="ECO:0000313" key="8">
    <source>
        <dbReference type="EMBL" id="QJC53412.1"/>
    </source>
</evidence>
<feature type="transmembrane region" description="Helical" evidence="7">
    <location>
        <begin position="158"/>
        <end position="182"/>
    </location>
</feature>
<protein>
    <submittedName>
        <fullName evidence="8">Hemolysin III family protein</fullName>
    </submittedName>
</protein>
<dbReference type="GO" id="GO:0012505">
    <property type="term" value="C:endomembrane system"/>
    <property type="evidence" value="ECO:0007669"/>
    <property type="project" value="UniProtKB-SubCell"/>
</dbReference>
<keyword evidence="9" id="KW-1185">Reference proteome</keyword>
<organism evidence="8 9">
    <name type="scientific">Paenibacillus albicereus</name>
    <dbReference type="NCBI Taxonomy" id="2726185"/>
    <lineage>
        <taxon>Bacteria</taxon>
        <taxon>Bacillati</taxon>
        <taxon>Bacillota</taxon>
        <taxon>Bacilli</taxon>
        <taxon>Bacillales</taxon>
        <taxon>Paenibacillaceae</taxon>
        <taxon>Paenibacillus</taxon>
    </lineage>
</organism>
<dbReference type="RefSeq" id="WP_168908950.1">
    <property type="nucleotide sequence ID" value="NZ_CP051428.1"/>
</dbReference>
<dbReference type="GO" id="GO:0140911">
    <property type="term" value="F:pore-forming activity"/>
    <property type="evidence" value="ECO:0007669"/>
    <property type="project" value="InterPro"/>
</dbReference>
<dbReference type="InterPro" id="IPR005744">
    <property type="entry name" value="Hy-lIII"/>
</dbReference>